<evidence type="ECO:0000256" key="7">
    <source>
        <dbReference type="ARBA" id="ARBA00022840"/>
    </source>
</evidence>
<dbReference type="SMART" id="SM00387">
    <property type="entry name" value="HATPase_c"/>
    <property type="match status" value="1"/>
</dbReference>
<gene>
    <name evidence="11" type="ordered locus">Terro_1318</name>
</gene>
<evidence type="ECO:0000256" key="5">
    <source>
        <dbReference type="ARBA" id="ARBA00022741"/>
    </source>
</evidence>
<dbReference type="Gene3D" id="3.30.450.20">
    <property type="entry name" value="PAS domain"/>
    <property type="match status" value="1"/>
</dbReference>
<keyword evidence="4" id="KW-0808">Transferase</keyword>
<evidence type="ECO:0000256" key="8">
    <source>
        <dbReference type="ARBA" id="ARBA00023012"/>
    </source>
</evidence>
<dbReference type="Gene3D" id="3.30.565.10">
    <property type="entry name" value="Histidine kinase-like ATPase, C-terminal domain"/>
    <property type="match status" value="1"/>
</dbReference>
<keyword evidence="3" id="KW-0597">Phosphoprotein</keyword>
<proteinExistence type="predicted"/>
<feature type="domain" description="Histidine kinase" evidence="10">
    <location>
        <begin position="401"/>
        <end position="617"/>
    </location>
</feature>
<dbReference type="SMART" id="SM00388">
    <property type="entry name" value="HisKA"/>
    <property type="match status" value="1"/>
</dbReference>
<evidence type="ECO:0000256" key="2">
    <source>
        <dbReference type="ARBA" id="ARBA00012438"/>
    </source>
</evidence>
<evidence type="ECO:0000256" key="6">
    <source>
        <dbReference type="ARBA" id="ARBA00022777"/>
    </source>
</evidence>
<dbReference type="Proteomes" id="UP000006056">
    <property type="component" value="Chromosome"/>
</dbReference>
<keyword evidence="9" id="KW-1133">Transmembrane helix</keyword>
<keyword evidence="6 11" id="KW-0418">Kinase</keyword>
<dbReference type="OrthoDB" id="9815750at2"/>
<keyword evidence="9" id="KW-0472">Membrane</keyword>
<accession>I3ZEF9</accession>
<dbReference type="AlphaFoldDB" id="I3ZEF9"/>
<dbReference type="GO" id="GO:0000155">
    <property type="term" value="F:phosphorelay sensor kinase activity"/>
    <property type="evidence" value="ECO:0007669"/>
    <property type="project" value="InterPro"/>
</dbReference>
<dbReference type="eggNOG" id="COG3852">
    <property type="taxonomic scope" value="Bacteria"/>
</dbReference>
<evidence type="ECO:0000256" key="3">
    <source>
        <dbReference type="ARBA" id="ARBA00022553"/>
    </source>
</evidence>
<dbReference type="InterPro" id="IPR003661">
    <property type="entry name" value="HisK_dim/P_dom"/>
</dbReference>
<dbReference type="EMBL" id="CP003379">
    <property type="protein sequence ID" value="AFL87627.1"/>
    <property type="molecule type" value="Genomic_DNA"/>
</dbReference>
<dbReference type="STRING" id="926566.Terro_1318"/>
<evidence type="ECO:0000313" key="11">
    <source>
        <dbReference type="EMBL" id="AFL87627.1"/>
    </source>
</evidence>
<keyword evidence="7" id="KW-0067">ATP-binding</keyword>
<dbReference type="PANTHER" id="PTHR43065:SF10">
    <property type="entry name" value="PEROXIDE STRESS-ACTIVATED HISTIDINE KINASE MAK3"/>
    <property type="match status" value="1"/>
</dbReference>
<dbReference type="PRINTS" id="PR00344">
    <property type="entry name" value="BCTRLSENSOR"/>
</dbReference>
<evidence type="ECO:0000256" key="4">
    <source>
        <dbReference type="ARBA" id="ARBA00022679"/>
    </source>
</evidence>
<feature type="transmembrane region" description="Helical" evidence="9">
    <location>
        <begin position="191"/>
        <end position="214"/>
    </location>
</feature>
<reference evidence="11 12" key="1">
    <citation type="submission" date="2012-06" db="EMBL/GenBank/DDBJ databases">
        <title>Complete genome of Terriglobus roseus DSM 18391.</title>
        <authorList>
            <consortium name="US DOE Joint Genome Institute (JGI-PGF)"/>
            <person name="Lucas S."/>
            <person name="Copeland A."/>
            <person name="Lapidus A."/>
            <person name="Glavina del Rio T."/>
            <person name="Dalin E."/>
            <person name="Tice H."/>
            <person name="Bruce D."/>
            <person name="Goodwin L."/>
            <person name="Pitluck S."/>
            <person name="Peters L."/>
            <person name="Mikhailova N."/>
            <person name="Munk A.C.C."/>
            <person name="Kyrpides N."/>
            <person name="Mavromatis K."/>
            <person name="Ivanova N."/>
            <person name="Brettin T."/>
            <person name="Detter J.C."/>
            <person name="Han C."/>
            <person name="Larimer F."/>
            <person name="Land M."/>
            <person name="Hauser L."/>
            <person name="Markowitz V."/>
            <person name="Cheng J.-F."/>
            <person name="Hugenholtz P."/>
            <person name="Woyke T."/>
            <person name="Wu D."/>
            <person name="Brambilla E."/>
            <person name="Klenk H.-P."/>
            <person name="Eisen J.A."/>
        </authorList>
    </citation>
    <scope>NUCLEOTIDE SEQUENCE [LARGE SCALE GENOMIC DNA]</scope>
    <source>
        <strain evidence="12">DSM 18391 / NRRL B-41598 / KBS 63</strain>
    </source>
</reference>
<dbReference type="RefSeq" id="WP_014785196.1">
    <property type="nucleotide sequence ID" value="NC_018014.1"/>
</dbReference>
<keyword evidence="8" id="KW-0902">Two-component regulatory system</keyword>
<name>I3ZEF9_TERRK</name>
<dbReference type="InterPro" id="IPR003594">
    <property type="entry name" value="HATPase_dom"/>
</dbReference>
<dbReference type="KEGG" id="trs:Terro_1318"/>
<keyword evidence="12" id="KW-1185">Reference proteome</keyword>
<dbReference type="PANTHER" id="PTHR43065">
    <property type="entry name" value="SENSOR HISTIDINE KINASE"/>
    <property type="match status" value="1"/>
</dbReference>
<dbReference type="CDD" id="cd00082">
    <property type="entry name" value="HisKA"/>
    <property type="match status" value="1"/>
</dbReference>
<dbReference type="InterPro" id="IPR004358">
    <property type="entry name" value="Sig_transdc_His_kin-like_C"/>
</dbReference>
<evidence type="ECO:0000256" key="1">
    <source>
        <dbReference type="ARBA" id="ARBA00000085"/>
    </source>
</evidence>
<dbReference type="EC" id="2.7.13.3" evidence="2"/>
<evidence type="ECO:0000259" key="10">
    <source>
        <dbReference type="PROSITE" id="PS50109"/>
    </source>
</evidence>
<comment type="catalytic activity">
    <reaction evidence="1">
        <text>ATP + protein L-histidine = ADP + protein N-phospho-L-histidine.</text>
        <dbReference type="EC" id="2.7.13.3"/>
    </reaction>
</comment>
<evidence type="ECO:0000313" key="12">
    <source>
        <dbReference type="Proteomes" id="UP000006056"/>
    </source>
</evidence>
<protein>
    <recommendedName>
        <fullName evidence="2">histidine kinase</fullName>
        <ecNumber evidence="2">2.7.13.3</ecNumber>
    </recommendedName>
</protein>
<dbReference type="Pfam" id="PF00512">
    <property type="entry name" value="HisKA"/>
    <property type="match status" value="1"/>
</dbReference>
<keyword evidence="5" id="KW-0547">Nucleotide-binding</keyword>
<dbReference type="InterPro" id="IPR036890">
    <property type="entry name" value="HATPase_C_sf"/>
</dbReference>
<dbReference type="PROSITE" id="PS50109">
    <property type="entry name" value="HIS_KIN"/>
    <property type="match status" value="1"/>
</dbReference>
<organism evidence="11 12">
    <name type="scientific">Terriglobus roseus (strain DSM 18391 / NRRL B-41598 / KBS 63)</name>
    <dbReference type="NCBI Taxonomy" id="926566"/>
    <lineage>
        <taxon>Bacteria</taxon>
        <taxon>Pseudomonadati</taxon>
        <taxon>Acidobacteriota</taxon>
        <taxon>Terriglobia</taxon>
        <taxon>Terriglobales</taxon>
        <taxon>Acidobacteriaceae</taxon>
        <taxon>Terriglobus</taxon>
    </lineage>
</organism>
<keyword evidence="9" id="KW-0812">Transmembrane</keyword>
<evidence type="ECO:0000256" key="9">
    <source>
        <dbReference type="SAM" id="Phobius"/>
    </source>
</evidence>
<dbReference type="SUPFAM" id="SSF47384">
    <property type="entry name" value="Homodimeric domain of signal transducing histidine kinase"/>
    <property type="match status" value="1"/>
</dbReference>
<sequence>MRLRSQLIAATLLFTFVLTVVLSLVFLSELLRERIGQTEAANDVLVHQILAATRTALQRGLKENPPAEAGEAAFAVAIEHALQTDDTLQSTLDGFVRYSSSLQDAYVSTASGRVLVSTDPSMVDAATPHRRSFATASGNSLLSKRKLLFGAPETLDVSLPLERNGQPFLVAHLGIRSTLLRNAYAPWLRDAVIVCLFALGGSLIVAAAISAVALRPIEQIGRELEVISARSGAERAAAEASASQDAVQRVSSTISRIDEQIRTSEQTRTEMATNLNSMLQTLKDGVMLFTADLRIAIASDSTANFLAAGMTPAAGTPLSEVFPPSTALGFLLSQLIAERRSVRDLAVPMDSGRTIELTLDCFPGSGMGALLTLHDVAAQEELEREIEVARRMASIGRLTAGVGHEVKNPINAMVVHLELLRGKLSKNPNADAQRHVDVLASEMSRLDRVVQTLADFSRPMEPRLQEQPLLPIVQAVTQLIAAEADRHNVAVAITEDSPSVPVRVVADAELLRQALLNIALNAMQAMPDGGVLHINLARDRNMAVLSLKDTGTGIPPERLGQIFDLYFTTKATGSGIGLAMTYRIVQLHGGVIDVSSETDATSPGRGTCFVLRLPLAARSSSKTAITGAA</sequence>
<dbReference type="InterPro" id="IPR036097">
    <property type="entry name" value="HisK_dim/P_sf"/>
</dbReference>
<dbReference type="Pfam" id="PF02518">
    <property type="entry name" value="HATPase_c"/>
    <property type="match status" value="1"/>
</dbReference>
<dbReference type="Gene3D" id="1.10.287.130">
    <property type="match status" value="1"/>
</dbReference>
<dbReference type="InterPro" id="IPR005467">
    <property type="entry name" value="His_kinase_dom"/>
</dbReference>
<dbReference type="SUPFAM" id="SSF55874">
    <property type="entry name" value="ATPase domain of HSP90 chaperone/DNA topoisomerase II/histidine kinase"/>
    <property type="match status" value="1"/>
</dbReference>
<dbReference type="GO" id="GO:0005524">
    <property type="term" value="F:ATP binding"/>
    <property type="evidence" value="ECO:0007669"/>
    <property type="project" value="UniProtKB-KW"/>
</dbReference>
<dbReference type="HOGENOM" id="CLU_442038_0_0_0"/>